<dbReference type="eggNOG" id="COG2515">
    <property type="taxonomic scope" value="Bacteria"/>
</dbReference>
<sequence length="307" mass="34172">MPSPSPVDPFSFFGHSLWIKRDDLLPEPFSGNKGRKFASLLADSFDGVQTLIGYGSPQSNSLYSLAALASRRGWQLEFYVDHIAASIYRGEEGNYGGALALGATVITVPEPNISPREYIESIRLKQMDADACLYVPEGGRCALARRGVHTLGREIADWAAARGVAHLNVFLPSGTGTTALYLSEYFHQQHCDIRVVTCPVVGDGDYLFDQFAELSADSHIYPEVVGDAHHYAKLKRDELEIWLAMRRQGLEFELLYDPCGLLVLKSLLDANAEGNWLYLHQGGLRGNVSMLPRYRRKFAQLFERDVA</sequence>
<name>A1S5X7_SHEAM</name>
<dbReference type="Pfam" id="PF00291">
    <property type="entry name" value="PALP"/>
    <property type="match status" value="1"/>
</dbReference>
<gene>
    <name evidence="7" type="ordered locus">Sama_1576</name>
</gene>
<dbReference type="GO" id="GO:0019148">
    <property type="term" value="F:D-cysteine desulfhydrase activity"/>
    <property type="evidence" value="ECO:0007669"/>
    <property type="project" value="TreeGrafter"/>
</dbReference>
<evidence type="ECO:0000256" key="2">
    <source>
        <dbReference type="ARBA" id="ARBA00008639"/>
    </source>
</evidence>
<dbReference type="PIRSF" id="PIRSF006278">
    <property type="entry name" value="ACCD_DCysDesulf"/>
    <property type="match status" value="1"/>
</dbReference>
<dbReference type="OrthoDB" id="9801249at2"/>
<comment type="cofactor">
    <cofactor evidence="1">
        <name>pyridoxal 5'-phosphate</name>
        <dbReference type="ChEBI" id="CHEBI:597326"/>
    </cofactor>
</comment>
<feature type="active site" description="Nucleophile" evidence="4">
    <location>
        <position position="59"/>
    </location>
</feature>
<dbReference type="SUPFAM" id="SSF53686">
    <property type="entry name" value="Tryptophan synthase beta subunit-like PLP-dependent enzymes"/>
    <property type="match status" value="1"/>
</dbReference>
<dbReference type="InterPro" id="IPR036052">
    <property type="entry name" value="TrpB-like_PALP_sf"/>
</dbReference>
<proteinExistence type="inferred from homology"/>
<feature type="domain" description="Tryptophan synthase beta chain-like PALP" evidence="6">
    <location>
        <begin position="13"/>
        <end position="267"/>
    </location>
</feature>
<dbReference type="STRING" id="326297.Sama_1576"/>
<evidence type="ECO:0000313" key="8">
    <source>
        <dbReference type="Proteomes" id="UP000009175"/>
    </source>
</evidence>
<dbReference type="InterPro" id="IPR001926">
    <property type="entry name" value="TrpB-like_PALP"/>
</dbReference>
<comment type="similarity">
    <text evidence="2">Belongs to the ACC deaminase/D-cysteine desulfhydrase family.</text>
</comment>
<dbReference type="Proteomes" id="UP000009175">
    <property type="component" value="Chromosome"/>
</dbReference>
<protein>
    <recommendedName>
        <fullName evidence="6">Tryptophan synthase beta chain-like PALP domain-containing protein</fullName>
    </recommendedName>
</protein>
<dbReference type="KEGG" id="saz:Sama_1576"/>
<reference evidence="7 8" key="1">
    <citation type="submission" date="2006-12" db="EMBL/GenBank/DDBJ databases">
        <title>Complete sequence of Shewanella amazonensis SB2B.</title>
        <authorList>
            <consortium name="US DOE Joint Genome Institute"/>
            <person name="Copeland A."/>
            <person name="Lucas S."/>
            <person name="Lapidus A."/>
            <person name="Barry K."/>
            <person name="Detter J.C."/>
            <person name="Glavina del Rio T."/>
            <person name="Hammon N."/>
            <person name="Israni S."/>
            <person name="Dalin E."/>
            <person name="Tice H."/>
            <person name="Pitluck S."/>
            <person name="Munk A.C."/>
            <person name="Brettin T."/>
            <person name="Bruce D."/>
            <person name="Han C."/>
            <person name="Tapia R."/>
            <person name="Gilna P."/>
            <person name="Schmutz J."/>
            <person name="Larimer F."/>
            <person name="Land M."/>
            <person name="Hauser L."/>
            <person name="Kyrpides N."/>
            <person name="Mikhailova N."/>
            <person name="Fredrickson J."/>
            <person name="Richardson P."/>
        </authorList>
    </citation>
    <scope>NUCLEOTIDE SEQUENCE [LARGE SCALE GENOMIC DNA]</scope>
    <source>
        <strain evidence="8">ATCC BAA-1098 / SB2B</strain>
    </source>
</reference>
<dbReference type="PANTHER" id="PTHR43780:SF2">
    <property type="entry name" value="1-AMINOCYCLOPROPANE-1-CARBOXYLATE DEAMINASE-RELATED"/>
    <property type="match status" value="1"/>
</dbReference>
<evidence type="ECO:0000256" key="3">
    <source>
        <dbReference type="ARBA" id="ARBA00022898"/>
    </source>
</evidence>
<dbReference type="Gene3D" id="3.40.50.1100">
    <property type="match status" value="2"/>
</dbReference>
<dbReference type="EMBL" id="CP000507">
    <property type="protein sequence ID" value="ABL99783.1"/>
    <property type="molecule type" value="Genomic_DNA"/>
</dbReference>
<dbReference type="AlphaFoldDB" id="A1S5X7"/>
<evidence type="ECO:0000313" key="7">
    <source>
        <dbReference type="EMBL" id="ABL99783.1"/>
    </source>
</evidence>
<evidence type="ECO:0000256" key="5">
    <source>
        <dbReference type="PIRSR" id="PIRSR006278-2"/>
    </source>
</evidence>
<organism evidence="7 8">
    <name type="scientific">Shewanella amazonensis (strain ATCC BAA-1098 / SB2B)</name>
    <dbReference type="NCBI Taxonomy" id="326297"/>
    <lineage>
        <taxon>Bacteria</taxon>
        <taxon>Pseudomonadati</taxon>
        <taxon>Pseudomonadota</taxon>
        <taxon>Gammaproteobacteria</taxon>
        <taxon>Alteromonadales</taxon>
        <taxon>Shewanellaceae</taxon>
        <taxon>Shewanella</taxon>
    </lineage>
</organism>
<feature type="modified residue" description="N6-(pyridoxal phosphate)lysine" evidence="5">
    <location>
        <position position="33"/>
    </location>
</feature>
<dbReference type="HOGENOM" id="CLU_061664_0_0_6"/>
<keyword evidence="8" id="KW-1185">Reference proteome</keyword>
<dbReference type="PANTHER" id="PTHR43780">
    <property type="entry name" value="1-AMINOCYCLOPROPANE-1-CARBOXYLATE DEAMINASE-RELATED"/>
    <property type="match status" value="1"/>
</dbReference>
<evidence type="ECO:0000259" key="6">
    <source>
        <dbReference type="Pfam" id="PF00291"/>
    </source>
</evidence>
<keyword evidence="3 5" id="KW-0663">Pyridoxal phosphate</keyword>
<evidence type="ECO:0000256" key="1">
    <source>
        <dbReference type="ARBA" id="ARBA00001933"/>
    </source>
</evidence>
<dbReference type="InterPro" id="IPR027278">
    <property type="entry name" value="ACCD_DCysDesulf"/>
</dbReference>
<accession>A1S5X7</accession>
<dbReference type="RefSeq" id="WP_011759691.1">
    <property type="nucleotide sequence ID" value="NC_008700.1"/>
</dbReference>
<evidence type="ECO:0000256" key="4">
    <source>
        <dbReference type="PIRSR" id="PIRSR006278-1"/>
    </source>
</evidence>